<protein>
    <submittedName>
        <fullName evidence="2">Uncharacterized protein</fullName>
    </submittedName>
</protein>
<dbReference type="PANTHER" id="PTHR35742">
    <property type="entry name" value="THYLAKOID LUMENAL 16.5 KDA PROTEIN, CHLOROPLASTIC"/>
    <property type="match status" value="1"/>
</dbReference>
<accession>A0A835FN53</accession>
<dbReference type="InterPro" id="IPR038862">
    <property type="entry name" value="MPH2"/>
</dbReference>
<organism evidence="2 3">
    <name type="scientific">Digitaria exilis</name>
    <dbReference type="NCBI Taxonomy" id="1010633"/>
    <lineage>
        <taxon>Eukaryota</taxon>
        <taxon>Viridiplantae</taxon>
        <taxon>Streptophyta</taxon>
        <taxon>Embryophyta</taxon>
        <taxon>Tracheophyta</taxon>
        <taxon>Spermatophyta</taxon>
        <taxon>Magnoliopsida</taxon>
        <taxon>Liliopsida</taxon>
        <taxon>Poales</taxon>
        <taxon>Poaceae</taxon>
        <taxon>PACMAD clade</taxon>
        <taxon>Panicoideae</taxon>
        <taxon>Panicodae</taxon>
        <taxon>Paniceae</taxon>
        <taxon>Anthephorinae</taxon>
        <taxon>Digitaria</taxon>
    </lineage>
</organism>
<evidence type="ECO:0000313" key="2">
    <source>
        <dbReference type="EMBL" id="KAF8769020.1"/>
    </source>
</evidence>
<dbReference type="PANTHER" id="PTHR35742:SF1">
    <property type="entry name" value="THYLAKOID LUMENAL 16.5 KDA PROTEIN, CHLOROPLASTIC"/>
    <property type="match status" value="1"/>
</dbReference>
<comment type="caution">
    <text evidence="2">The sequence shown here is derived from an EMBL/GenBank/DDBJ whole genome shotgun (WGS) entry which is preliminary data.</text>
</comment>
<evidence type="ECO:0000256" key="1">
    <source>
        <dbReference type="SAM" id="MobiDB-lite"/>
    </source>
</evidence>
<keyword evidence="3" id="KW-1185">Reference proteome</keyword>
<dbReference type="AlphaFoldDB" id="A0A835FN53"/>
<reference evidence="2" key="1">
    <citation type="submission" date="2020-07" db="EMBL/GenBank/DDBJ databases">
        <title>Genome sequence and genetic diversity analysis of an under-domesticated orphan crop, white fonio (Digitaria exilis).</title>
        <authorList>
            <person name="Bennetzen J.L."/>
            <person name="Chen S."/>
            <person name="Ma X."/>
            <person name="Wang X."/>
            <person name="Yssel A.E.J."/>
            <person name="Chaluvadi S.R."/>
            <person name="Johnson M."/>
            <person name="Gangashetty P."/>
            <person name="Hamidou F."/>
            <person name="Sanogo M.D."/>
            <person name="Zwaenepoel A."/>
            <person name="Wallace J."/>
            <person name="Van De Peer Y."/>
            <person name="Van Deynze A."/>
        </authorList>
    </citation>
    <scope>NUCLEOTIDE SEQUENCE</scope>
    <source>
        <tissue evidence="2">Leaves</tissue>
    </source>
</reference>
<dbReference type="EMBL" id="JACEFO010000473">
    <property type="protein sequence ID" value="KAF8769020.1"/>
    <property type="molecule type" value="Genomic_DNA"/>
</dbReference>
<gene>
    <name evidence="2" type="ORF">HU200_007000</name>
</gene>
<evidence type="ECO:0000313" key="3">
    <source>
        <dbReference type="Proteomes" id="UP000636709"/>
    </source>
</evidence>
<sequence>MRDLVLEDDEDIELLEHVKDRKKRLVQQGMTNSTGTETGHSVNHIGPHRQVGQAIDKNDIPDASSVHLSKFRCQVGAEHQCSFLKGWPAYQS</sequence>
<feature type="compositionally biased region" description="Polar residues" evidence="1">
    <location>
        <begin position="28"/>
        <end position="41"/>
    </location>
</feature>
<name>A0A835FN53_9POAL</name>
<feature type="region of interest" description="Disordered" evidence="1">
    <location>
        <begin position="25"/>
        <end position="46"/>
    </location>
</feature>
<dbReference type="GO" id="GO:0010206">
    <property type="term" value="P:photosystem II repair"/>
    <property type="evidence" value="ECO:0007669"/>
    <property type="project" value="InterPro"/>
</dbReference>
<proteinExistence type="predicted"/>
<dbReference type="Proteomes" id="UP000636709">
    <property type="component" value="Unassembled WGS sequence"/>
</dbReference>